<sequence length="83" mass="9855">MSRNTRDFYDHYVKVGPKAVQCNYYNKIINTGITRFKKHLSTQRGSVIECPNAPTDLRKLVIQALKEMRQNKRSCRQLRDWEP</sequence>
<organism evidence="1 2">
    <name type="scientific">Kingdonia uniflora</name>
    <dbReference type="NCBI Taxonomy" id="39325"/>
    <lineage>
        <taxon>Eukaryota</taxon>
        <taxon>Viridiplantae</taxon>
        <taxon>Streptophyta</taxon>
        <taxon>Embryophyta</taxon>
        <taxon>Tracheophyta</taxon>
        <taxon>Spermatophyta</taxon>
        <taxon>Magnoliopsida</taxon>
        <taxon>Ranunculales</taxon>
        <taxon>Circaeasteraceae</taxon>
        <taxon>Kingdonia</taxon>
    </lineage>
</organism>
<dbReference type="Proteomes" id="UP000541444">
    <property type="component" value="Unassembled WGS sequence"/>
</dbReference>
<evidence type="ECO:0000313" key="1">
    <source>
        <dbReference type="EMBL" id="KAF6148233.1"/>
    </source>
</evidence>
<accession>A0A7J7M041</accession>
<dbReference type="EMBL" id="JACGCM010001854">
    <property type="protein sequence ID" value="KAF6148233.1"/>
    <property type="molecule type" value="Genomic_DNA"/>
</dbReference>
<comment type="caution">
    <text evidence="1">The sequence shown here is derived from an EMBL/GenBank/DDBJ whole genome shotgun (WGS) entry which is preliminary data.</text>
</comment>
<gene>
    <name evidence="1" type="ORF">GIB67_012008</name>
</gene>
<reference evidence="1 2" key="1">
    <citation type="journal article" date="2020" name="IScience">
        <title>Genome Sequencing of the Endangered Kingdonia uniflora (Circaeasteraceae, Ranunculales) Reveals Potential Mechanisms of Evolutionary Specialization.</title>
        <authorList>
            <person name="Sun Y."/>
            <person name="Deng T."/>
            <person name="Zhang A."/>
            <person name="Moore M.J."/>
            <person name="Landis J.B."/>
            <person name="Lin N."/>
            <person name="Zhang H."/>
            <person name="Zhang X."/>
            <person name="Huang J."/>
            <person name="Zhang X."/>
            <person name="Sun H."/>
            <person name="Wang H."/>
        </authorList>
    </citation>
    <scope>NUCLEOTIDE SEQUENCE [LARGE SCALE GENOMIC DNA]</scope>
    <source>
        <strain evidence="1">TB1705</strain>
        <tissue evidence="1">Leaf</tissue>
    </source>
</reference>
<protein>
    <recommendedName>
        <fullName evidence="3">BED-type domain-containing protein</fullName>
    </recommendedName>
</protein>
<evidence type="ECO:0008006" key="3">
    <source>
        <dbReference type="Google" id="ProtNLM"/>
    </source>
</evidence>
<proteinExistence type="predicted"/>
<name>A0A7J7M041_9MAGN</name>
<evidence type="ECO:0000313" key="2">
    <source>
        <dbReference type="Proteomes" id="UP000541444"/>
    </source>
</evidence>
<keyword evidence="2" id="KW-1185">Reference proteome</keyword>
<dbReference type="AlphaFoldDB" id="A0A7J7M041"/>